<dbReference type="RefSeq" id="WP_101628708.1">
    <property type="nucleotide sequence ID" value="NZ_PKKJ01000018.1"/>
</dbReference>
<accession>A0A2I1I3G9</accession>
<keyword evidence="2" id="KW-1133">Transmembrane helix</keyword>
<feature type="transmembrane region" description="Helical" evidence="2">
    <location>
        <begin position="12"/>
        <end position="34"/>
    </location>
</feature>
<feature type="compositionally biased region" description="Polar residues" evidence="1">
    <location>
        <begin position="322"/>
        <end position="331"/>
    </location>
</feature>
<evidence type="ECO:0000256" key="2">
    <source>
        <dbReference type="SAM" id="Phobius"/>
    </source>
</evidence>
<protein>
    <recommendedName>
        <fullName evidence="5">Secretion protein HlyD</fullName>
    </recommendedName>
</protein>
<proteinExistence type="predicted"/>
<reference evidence="3 4" key="1">
    <citation type="submission" date="2017-12" db="EMBL/GenBank/DDBJ databases">
        <title>Phylogenetic diversity of female urinary microbiome.</title>
        <authorList>
            <person name="Thomas-White K."/>
            <person name="Wolfe A.J."/>
        </authorList>
    </citation>
    <scope>NUCLEOTIDE SEQUENCE [LARGE SCALE GENOMIC DNA]</scope>
    <source>
        <strain evidence="3 4">UMB0250</strain>
    </source>
</reference>
<organism evidence="3 4">
    <name type="scientific">Schaalia turicensis</name>
    <dbReference type="NCBI Taxonomy" id="131111"/>
    <lineage>
        <taxon>Bacteria</taxon>
        <taxon>Bacillati</taxon>
        <taxon>Actinomycetota</taxon>
        <taxon>Actinomycetes</taxon>
        <taxon>Actinomycetales</taxon>
        <taxon>Actinomycetaceae</taxon>
        <taxon>Schaalia</taxon>
    </lineage>
</organism>
<evidence type="ECO:0000256" key="1">
    <source>
        <dbReference type="SAM" id="MobiDB-lite"/>
    </source>
</evidence>
<dbReference type="Proteomes" id="UP000234545">
    <property type="component" value="Unassembled WGS sequence"/>
</dbReference>
<evidence type="ECO:0000313" key="3">
    <source>
        <dbReference type="EMBL" id="PKY65670.1"/>
    </source>
</evidence>
<gene>
    <name evidence="3" type="ORF">CYJ25_08440</name>
</gene>
<dbReference type="PANTHER" id="PTHR30469">
    <property type="entry name" value="MULTIDRUG RESISTANCE PROTEIN MDTA"/>
    <property type="match status" value="1"/>
</dbReference>
<feature type="region of interest" description="Disordered" evidence="1">
    <location>
        <begin position="322"/>
        <end position="350"/>
    </location>
</feature>
<dbReference type="Gene3D" id="2.40.420.20">
    <property type="match status" value="1"/>
</dbReference>
<comment type="caution">
    <text evidence="3">The sequence shown here is derived from an EMBL/GenBank/DDBJ whole genome shotgun (WGS) entry which is preliminary data.</text>
</comment>
<dbReference type="GO" id="GO:0015562">
    <property type="term" value="F:efflux transmembrane transporter activity"/>
    <property type="evidence" value="ECO:0007669"/>
    <property type="project" value="TreeGrafter"/>
</dbReference>
<feature type="compositionally biased region" description="Polar residues" evidence="1">
    <location>
        <begin position="341"/>
        <end position="350"/>
    </location>
</feature>
<keyword evidence="2" id="KW-0812">Transmembrane</keyword>
<evidence type="ECO:0008006" key="5">
    <source>
        <dbReference type="Google" id="ProtNLM"/>
    </source>
</evidence>
<dbReference type="OrthoDB" id="4401807at2"/>
<evidence type="ECO:0000313" key="4">
    <source>
        <dbReference type="Proteomes" id="UP000234545"/>
    </source>
</evidence>
<dbReference type="PANTHER" id="PTHR30469:SF33">
    <property type="entry name" value="SLR1207 PROTEIN"/>
    <property type="match status" value="1"/>
</dbReference>
<sequence length="350" mass="36374">MSSSTSPRFQKIIALIKTGVWIIIAISLVKFAFFPSTGADQSDQPLDPSANYGQMTVTPTKADITNTVSVNGNIENDPSTVVKATGAGTVNYIAVSDGTYVEAGAMILQMRKVNDGEISPNTDDTDDQQTPTVTYTDITAPASGTLHLSALLGQRFDIGDQLGTIAPSTYSAVATLNADQLYRIQETPSEATVTITNGPAPFTCSGLKIVTPDTTQKNTNQQGENQQSAGIQARCAIPADQKVFPGLGLKMDIVAGSATDVLTLPISAVEGRFQSGFVYLPASDGAGKPEKKPVTLGLTDGEIVEIKEGLTESDSVLEFIPTASSDATRGSESGVDGATPLTGTTESSAG</sequence>
<keyword evidence="2" id="KW-0472">Membrane</keyword>
<dbReference type="AlphaFoldDB" id="A0A2I1I3G9"/>
<dbReference type="EMBL" id="PKKJ01000018">
    <property type="protein sequence ID" value="PKY65670.1"/>
    <property type="molecule type" value="Genomic_DNA"/>
</dbReference>
<dbReference type="GO" id="GO:1990281">
    <property type="term" value="C:efflux pump complex"/>
    <property type="evidence" value="ECO:0007669"/>
    <property type="project" value="TreeGrafter"/>
</dbReference>
<name>A0A2I1I3G9_9ACTO</name>